<dbReference type="Proteomes" id="UP001208570">
    <property type="component" value="Unassembled WGS sequence"/>
</dbReference>
<dbReference type="InterPro" id="IPR003598">
    <property type="entry name" value="Ig_sub2"/>
</dbReference>
<dbReference type="PROSITE" id="PS50835">
    <property type="entry name" value="IG_LIKE"/>
    <property type="match status" value="1"/>
</dbReference>
<evidence type="ECO:0000256" key="4">
    <source>
        <dbReference type="ARBA" id="ARBA00023180"/>
    </source>
</evidence>
<dbReference type="SUPFAM" id="SSF49265">
    <property type="entry name" value="Fibronectin type III"/>
    <property type="match status" value="1"/>
</dbReference>
<dbReference type="Pfam" id="PF13927">
    <property type="entry name" value="Ig_3"/>
    <property type="match status" value="1"/>
</dbReference>
<gene>
    <name evidence="8" type="ORF">LSH36_1639g00003</name>
</gene>
<dbReference type="CDD" id="cd00096">
    <property type="entry name" value="Ig"/>
    <property type="match status" value="1"/>
</dbReference>
<dbReference type="InterPro" id="IPR051275">
    <property type="entry name" value="Cell_adhesion_signaling"/>
</dbReference>
<accession>A0AAD9MMD7</accession>
<comment type="subcellular location">
    <subcellularLocation>
        <location evidence="1">Membrane</location>
        <topology evidence="1">Single-pass type I membrane protein</topology>
    </subcellularLocation>
</comment>
<dbReference type="GO" id="GO:0050839">
    <property type="term" value="F:cell adhesion molecule binding"/>
    <property type="evidence" value="ECO:0007669"/>
    <property type="project" value="TreeGrafter"/>
</dbReference>
<evidence type="ECO:0000256" key="5">
    <source>
        <dbReference type="ARBA" id="ARBA00023319"/>
    </source>
</evidence>
<dbReference type="InterPro" id="IPR003599">
    <property type="entry name" value="Ig_sub"/>
</dbReference>
<dbReference type="GO" id="GO:0005886">
    <property type="term" value="C:plasma membrane"/>
    <property type="evidence" value="ECO:0007669"/>
    <property type="project" value="TreeGrafter"/>
</dbReference>
<dbReference type="GO" id="GO:0098609">
    <property type="term" value="P:cell-cell adhesion"/>
    <property type="evidence" value="ECO:0007669"/>
    <property type="project" value="TreeGrafter"/>
</dbReference>
<dbReference type="InterPro" id="IPR007110">
    <property type="entry name" value="Ig-like_dom"/>
</dbReference>
<evidence type="ECO:0000256" key="3">
    <source>
        <dbReference type="ARBA" id="ARBA00023157"/>
    </source>
</evidence>
<protein>
    <recommendedName>
        <fullName evidence="7">Ig-like domain-containing protein</fullName>
    </recommendedName>
</protein>
<dbReference type="GO" id="GO:0005911">
    <property type="term" value="C:cell-cell junction"/>
    <property type="evidence" value="ECO:0007669"/>
    <property type="project" value="TreeGrafter"/>
</dbReference>
<dbReference type="Gene3D" id="2.60.40.10">
    <property type="entry name" value="Immunoglobulins"/>
    <property type="match status" value="3"/>
</dbReference>
<keyword evidence="9" id="KW-1185">Reference proteome</keyword>
<evidence type="ECO:0000313" key="9">
    <source>
        <dbReference type="Proteomes" id="UP001208570"/>
    </source>
</evidence>
<dbReference type="InterPro" id="IPR013783">
    <property type="entry name" value="Ig-like_fold"/>
</dbReference>
<sequence>MFASYGQSPQTQNAVMALLFLADFEKAFPKILIQDYKIRMKLPKSYVIVMLISCCHLISSIPTFTSWPNVVGSYKGKSATLMWILSEPLTIDWYSVNIQYDKSSESISVCSWYDYKPNIVACKEEYRTRVTANIKVGSKIISLNLNNLQPDDVIYNYKCVVRYEAFSPSVINNMAWIMLYDSPELNIRVTPSGDLIQGSNVTVTCIVDSRPEPSSIIWTNITDPDLPYLGYSHKNNTHCIFTLSDINILDSGTYQCQADNGVRGSPVNINKIITVYGPARWYMIDPEDYNNGVSIGDITNFKVWVIARPLPRQDQWYWKFSPSNSSNVMTTNPGHVHLTVSDDMAVLSITNVTISHYGNYYIWTNNQYGGWNEDELMFILKPQGPPSKPVNFHVIDVTAVSIRVQWIRGFNGGFQQTFTIRYTDVVSGVVKEKSGIEDRVVGSGQMITDDITDGIEPETEYQLQIFADNSQGQVVGNVVSTVTPGL</sequence>
<dbReference type="Pfam" id="PF00041">
    <property type="entry name" value="fn3"/>
    <property type="match status" value="1"/>
</dbReference>
<keyword evidence="3" id="KW-1015">Disulfide bond</keyword>
<keyword evidence="4" id="KW-0325">Glycoprotein</keyword>
<evidence type="ECO:0000256" key="6">
    <source>
        <dbReference type="SAM" id="Phobius"/>
    </source>
</evidence>
<reference evidence="8" key="1">
    <citation type="journal article" date="2023" name="Mol. Biol. Evol.">
        <title>Third-Generation Sequencing Reveals the Adaptive Role of the Epigenome in Three Deep-Sea Polychaetes.</title>
        <authorList>
            <person name="Perez M."/>
            <person name="Aroh O."/>
            <person name="Sun Y."/>
            <person name="Lan Y."/>
            <person name="Juniper S.K."/>
            <person name="Young C.R."/>
            <person name="Angers B."/>
            <person name="Qian P.Y."/>
        </authorList>
    </citation>
    <scope>NUCLEOTIDE SEQUENCE</scope>
    <source>
        <strain evidence="8">P08H-3</strain>
    </source>
</reference>
<organism evidence="8 9">
    <name type="scientific">Paralvinella palmiformis</name>
    <dbReference type="NCBI Taxonomy" id="53620"/>
    <lineage>
        <taxon>Eukaryota</taxon>
        <taxon>Metazoa</taxon>
        <taxon>Spiralia</taxon>
        <taxon>Lophotrochozoa</taxon>
        <taxon>Annelida</taxon>
        <taxon>Polychaeta</taxon>
        <taxon>Sedentaria</taxon>
        <taxon>Canalipalpata</taxon>
        <taxon>Terebellida</taxon>
        <taxon>Terebelliformia</taxon>
        <taxon>Alvinellidae</taxon>
        <taxon>Paralvinella</taxon>
    </lineage>
</organism>
<dbReference type="CDD" id="cd00063">
    <property type="entry name" value="FN3"/>
    <property type="match status" value="1"/>
</dbReference>
<dbReference type="SUPFAM" id="SSF48726">
    <property type="entry name" value="Immunoglobulin"/>
    <property type="match status" value="2"/>
</dbReference>
<evidence type="ECO:0000256" key="1">
    <source>
        <dbReference type="ARBA" id="ARBA00004479"/>
    </source>
</evidence>
<dbReference type="InterPro" id="IPR036179">
    <property type="entry name" value="Ig-like_dom_sf"/>
</dbReference>
<evidence type="ECO:0000313" key="8">
    <source>
        <dbReference type="EMBL" id="KAK2139717.1"/>
    </source>
</evidence>
<feature type="domain" description="Ig-like" evidence="7">
    <location>
        <begin position="183"/>
        <end position="274"/>
    </location>
</feature>
<proteinExistence type="predicted"/>
<keyword evidence="6" id="KW-1133">Transmembrane helix</keyword>
<dbReference type="InterPro" id="IPR036116">
    <property type="entry name" value="FN3_sf"/>
</dbReference>
<keyword evidence="2 6" id="KW-0472">Membrane</keyword>
<dbReference type="InterPro" id="IPR003961">
    <property type="entry name" value="FN3_dom"/>
</dbReference>
<dbReference type="SMART" id="SM00409">
    <property type="entry name" value="IG"/>
    <property type="match status" value="3"/>
</dbReference>
<keyword evidence="6" id="KW-0812">Transmembrane</keyword>
<feature type="transmembrane region" description="Helical" evidence="6">
    <location>
        <begin position="46"/>
        <end position="67"/>
    </location>
</feature>
<keyword evidence="5" id="KW-0393">Immunoglobulin domain</keyword>
<comment type="caution">
    <text evidence="8">The sequence shown here is derived from an EMBL/GenBank/DDBJ whole genome shotgun (WGS) entry which is preliminary data.</text>
</comment>
<dbReference type="PANTHER" id="PTHR11640">
    <property type="entry name" value="NEPHRIN"/>
    <property type="match status" value="1"/>
</dbReference>
<dbReference type="EMBL" id="JAODUP010001640">
    <property type="protein sequence ID" value="KAK2139717.1"/>
    <property type="molecule type" value="Genomic_DNA"/>
</dbReference>
<dbReference type="SMART" id="SM00060">
    <property type="entry name" value="FN3"/>
    <property type="match status" value="1"/>
</dbReference>
<dbReference type="AlphaFoldDB" id="A0AAD9MMD7"/>
<dbReference type="PANTHER" id="PTHR11640:SF164">
    <property type="entry name" value="MAM DOMAIN-CONTAINING GLYCOSYLPHOSPHATIDYLINOSITOL ANCHOR PROTEIN 1"/>
    <property type="match status" value="1"/>
</dbReference>
<dbReference type="SMART" id="SM00408">
    <property type="entry name" value="IGc2"/>
    <property type="match status" value="1"/>
</dbReference>
<name>A0AAD9MMD7_9ANNE</name>
<evidence type="ECO:0000259" key="7">
    <source>
        <dbReference type="PROSITE" id="PS50835"/>
    </source>
</evidence>
<evidence type="ECO:0000256" key="2">
    <source>
        <dbReference type="ARBA" id="ARBA00023136"/>
    </source>
</evidence>